<dbReference type="PROSITE" id="PS50994">
    <property type="entry name" value="INTEGRASE"/>
    <property type="match status" value="1"/>
</dbReference>
<dbReference type="SUPFAM" id="SSF53098">
    <property type="entry name" value="Ribonuclease H-like"/>
    <property type="match status" value="1"/>
</dbReference>
<organism evidence="3 4">
    <name type="scientific">Phytophthora megakarya</name>
    <dbReference type="NCBI Taxonomy" id="4795"/>
    <lineage>
        <taxon>Eukaryota</taxon>
        <taxon>Sar</taxon>
        <taxon>Stramenopiles</taxon>
        <taxon>Oomycota</taxon>
        <taxon>Peronosporomycetes</taxon>
        <taxon>Peronosporales</taxon>
        <taxon>Peronosporaceae</taxon>
        <taxon>Phytophthora</taxon>
    </lineage>
</organism>
<dbReference type="Proteomes" id="UP000198211">
    <property type="component" value="Unassembled WGS sequence"/>
</dbReference>
<dbReference type="GO" id="GO:0003676">
    <property type="term" value="F:nucleic acid binding"/>
    <property type="evidence" value="ECO:0007669"/>
    <property type="project" value="InterPro"/>
</dbReference>
<evidence type="ECO:0000313" key="4">
    <source>
        <dbReference type="Proteomes" id="UP000198211"/>
    </source>
</evidence>
<reference evidence="4" key="1">
    <citation type="submission" date="2017-03" db="EMBL/GenBank/DDBJ databases">
        <title>Phytopthora megakarya and P. palmivora, two closely related causual agents of cacao black pod achieved similar genome size and gene model numbers by different mechanisms.</title>
        <authorList>
            <person name="Ali S."/>
            <person name="Shao J."/>
            <person name="Larry D.J."/>
            <person name="Kronmiller B."/>
            <person name="Shen D."/>
            <person name="Strem M.D."/>
            <person name="Melnick R.L."/>
            <person name="Guiltinan M.J."/>
            <person name="Tyler B.M."/>
            <person name="Meinhardt L.W."/>
            <person name="Bailey B.A."/>
        </authorList>
    </citation>
    <scope>NUCLEOTIDE SEQUENCE [LARGE SCALE GENOMIC DNA]</scope>
    <source>
        <strain evidence="4">zdho120</strain>
    </source>
</reference>
<dbReference type="PANTHER" id="PTHR37984:SF5">
    <property type="entry name" value="PROTEIN NYNRIN-LIKE"/>
    <property type="match status" value="1"/>
</dbReference>
<keyword evidence="3" id="KW-0808">Transferase</keyword>
<proteinExistence type="predicted"/>
<feature type="region of interest" description="Disordered" evidence="1">
    <location>
        <begin position="88"/>
        <end position="107"/>
    </location>
</feature>
<gene>
    <name evidence="3" type="ORF">PHMEG_00029760</name>
</gene>
<dbReference type="EMBL" id="NBNE01008645">
    <property type="protein sequence ID" value="OWY99267.1"/>
    <property type="molecule type" value="Genomic_DNA"/>
</dbReference>
<feature type="domain" description="Integrase catalytic" evidence="2">
    <location>
        <begin position="105"/>
        <end position="271"/>
    </location>
</feature>
<accession>A0A225V2U8</accession>
<dbReference type="PANTHER" id="PTHR37984">
    <property type="entry name" value="PROTEIN CBG26694"/>
    <property type="match status" value="1"/>
</dbReference>
<dbReference type="AlphaFoldDB" id="A0A225V2U8"/>
<keyword evidence="3" id="KW-0695">RNA-directed DNA polymerase</keyword>
<evidence type="ECO:0000259" key="2">
    <source>
        <dbReference type="PROSITE" id="PS50994"/>
    </source>
</evidence>
<keyword evidence="4" id="KW-1185">Reference proteome</keyword>
<keyword evidence="3" id="KW-0548">Nucleotidyltransferase</keyword>
<sequence length="321" mass="37214">MDHADEYLSEIKTFPKEDFQTFSPRRLRKIAKLADLFALDTRDLARLGIAHVNFSVNLDLSFQMHFETTPNTMDMKISKEVIKWIDCTRGKGKPPNAEQSPGNIDPGQPFKVISMDFVTHMLKSDRGNTSLFIFQDMVSGYKPIDSTMAQDVAEACEERVFRNVGASSMIRHDQGPRFMSEVFTRFRELLNSRQSPTLEYRPQANRQQERSVRTVVKSIRAYIEQPGQTNWDDHAKRLIFALNTSFDATSLDTRVYLIHGWDPQSTLKAMLGSTPSSVPEHTAYEWRRKVQRNYGYAKTFTEALHNEARRHRSDIQTRRWK</sequence>
<evidence type="ECO:0000313" key="3">
    <source>
        <dbReference type="EMBL" id="OWY99267.1"/>
    </source>
</evidence>
<comment type="caution">
    <text evidence="3">The sequence shown here is derived from an EMBL/GenBank/DDBJ whole genome shotgun (WGS) entry which is preliminary data.</text>
</comment>
<protein>
    <submittedName>
        <fullName evidence="3">Reverse transcriptase</fullName>
    </submittedName>
</protein>
<name>A0A225V2U8_9STRA</name>
<evidence type="ECO:0000256" key="1">
    <source>
        <dbReference type="SAM" id="MobiDB-lite"/>
    </source>
</evidence>
<dbReference type="InterPro" id="IPR036397">
    <property type="entry name" value="RNaseH_sf"/>
</dbReference>
<dbReference type="GO" id="GO:0015074">
    <property type="term" value="P:DNA integration"/>
    <property type="evidence" value="ECO:0007669"/>
    <property type="project" value="InterPro"/>
</dbReference>
<dbReference type="GO" id="GO:0003964">
    <property type="term" value="F:RNA-directed DNA polymerase activity"/>
    <property type="evidence" value="ECO:0007669"/>
    <property type="project" value="UniProtKB-KW"/>
</dbReference>
<dbReference type="InterPro" id="IPR001584">
    <property type="entry name" value="Integrase_cat-core"/>
</dbReference>
<dbReference type="Gene3D" id="3.30.420.10">
    <property type="entry name" value="Ribonuclease H-like superfamily/Ribonuclease H"/>
    <property type="match status" value="1"/>
</dbReference>
<dbReference type="InterPro" id="IPR050951">
    <property type="entry name" value="Retrovirus_Pol_polyprotein"/>
</dbReference>
<dbReference type="InterPro" id="IPR012337">
    <property type="entry name" value="RNaseH-like_sf"/>
</dbReference>
<dbReference type="OrthoDB" id="117286at2759"/>